<dbReference type="InterPro" id="IPR003594">
    <property type="entry name" value="HATPase_dom"/>
</dbReference>
<dbReference type="SUPFAM" id="SSF47384">
    <property type="entry name" value="Homodimeric domain of signal transducing histidine kinase"/>
    <property type="match status" value="1"/>
</dbReference>
<comment type="caution">
    <text evidence="8">The sequence shown here is derived from an EMBL/GenBank/DDBJ whole genome shotgun (WGS) entry which is preliminary data.</text>
</comment>
<protein>
    <recommendedName>
        <fullName evidence="2">histidine kinase</fullName>
        <ecNumber evidence="2">2.7.13.3</ecNumber>
    </recommendedName>
</protein>
<dbReference type="STRING" id="180332.GCA_000797495_02311"/>
<dbReference type="EC" id="2.7.13.3" evidence="2"/>
<organism evidence="8 9">
    <name type="scientific">Robinsoniella peoriensis</name>
    <dbReference type="NCBI Taxonomy" id="180332"/>
    <lineage>
        <taxon>Bacteria</taxon>
        <taxon>Bacillati</taxon>
        <taxon>Bacillota</taxon>
        <taxon>Clostridia</taxon>
        <taxon>Lachnospirales</taxon>
        <taxon>Lachnospiraceae</taxon>
        <taxon>Robinsoniella</taxon>
    </lineage>
</organism>
<evidence type="ECO:0000256" key="4">
    <source>
        <dbReference type="ARBA" id="ARBA00022777"/>
    </source>
</evidence>
<dbReference type="PANTHER" id="PTHR43711">
    <property type="entry name" value="TWO-COMPONENT HISTIDINE KINASE"/>
    <property type="match status" value="1"/>
</dbReference>
<dbReference type="GO" id="GO:0000155">
    <property type="term" value="F:phosphorelay sensor kinase activity"/>
    <property type="evidence" value="ECO:0007669"/>
    <property type="project" value="InterPro"/>
</dbReference>
<dbReference type="InterPro" id="IPR036890">
    <property type="entry name" value="HATPase_C_sf"/>
</dbReference>
<dbReference type="Gene3D" id="3.30.565.10">
    <property type="entry name" value="Histidine kinase-like ATPase, C-terminal domain"/>
    <property type="match status" value="1"/>
</dbReference>
<feature type="domain" description="Histidine kinase" evidence="7">
    <location>
        <begin position="89"/>
        <end position="301"/>
    </location>
</feature>
<dbReference type="InterPro" id="IPR036097">
    <property type="entry name" value="HisK_dim/P_sf"/>
</dbReference>
<comment type="catalytic activity">
    <reaction evidence="1">
        <text>ATP + protein L-histidine = ADP + protein N-phospho-L-histidine.</text>
        <dbReference type="EC" id="2.7.13.3"/>
    </reaction>
</comment>
<dbReference type="PROSITE" id="PS50109">
    <property type="entry name" value="HIS_KIN"/>
    <property type="match status" value="1"/>
</dbReference>
<evidence type="ECO:0000313" key="9">
    <source>
        <dbReference type="Proteomes" id="UP000306509"/>
    </source>
</evidence>
<dbReference type="SMART" id="SM00387">
    <property type="entry name" value="HATPase_c"/>
    <property type="match status" value="1"/>
</dbReference>
<accession>A0A4U8Q129</accession>
<keyword evidence="9" id="KW-1185">Reference proteome</keyword>
<feature type="coiled-coil region" evidence="6">
    <location>
        <begin position="59"/>
        <end position="89"/>
    </location>
</feature>
<dbReference type="AlphaFoldDB" id="A0A4U8Q129"/>
<dbReference type="CDD" id="cd00082">
    <property type="entry name" value="HisKA"/>
    <property type="match status" value="1"/>
</dbReference>
<keyword evidence="5" id="KW-0902">Two-component regulatory system</keyword>
<keyword evidence="3 8" id="KW-0808">Transferase</keyword>
<reference evidence="8 9" key="1">
    <citation type="journal article" date="2019" name="Anaerobe">
        <title>Detection of Robinsoniella peoriensis in multiple bone samples of a trauma patient.</title>
        <authorList>
            <person name="Schrottner P."/>
            <person name="Hartwich K."/>
            <person name="Bunk B."/>
            <person name="Schober I."/>
            <person name="Helbig S."/>
            <person name="Rudolph W.W."/>
            <person name="Gunzer F."/>
        </authorList>
    </citation>
    <scope>NUCLEOTIDE SEQUENCE [LARGE SCALE GENOMIC DNA]</scope>
    <source>
        <strain evidence="8 9">DSM 106044</strain>
    </source>
</reference>
<gene>
    <name evidence="8" type="primary">phoR_21</name>
    <name evidence="8" type="ORF">DSM106044_05206</name>
</gene>
<dbReference type="Pfam" id="PF02518">
    <property type="entry name" value="HATPase_c"/>
    <property type="match status" value="1"/>
</dbReference>
<evidence type="ECO:0000256" key="5">
    <source>
        <dbReference type="ARBA" id="ARBA00023012"/>
    </source>
</evidence>
<keyword evidence="4" id="KW-0418">Kinase</keyword>
<dbReference type="SMART" id="SM00388">
    <property type="entry name" value="HisKA"/>
    <property type="match status" value="1"/>
</dbReference>
<evidence type="ECO:0000313" key="8">
    <source>
        <dbReference type="EMBL" id="TLC97843.1"/>
    </source>
</evidence>
<evidence type="ECO:0000259" key="7">
    <source>
        <dbReference type="PROSITE" id="PS50109"/>
    </source>
</evidence>
<evidence type="ECO:0000256" key="3">
    <source>
        <dbReference type="ARBA" id="ARBA00022679"/>
    </source>
</evidence>
<dbReference type="RefSeq" id="WP_138004046.1">
    <property type="nucleotide sequence ID" value="NZ_QGQD01000107.1"/>
</dbReference>
<dbReference type="InterPro" id="IPR050736">
    <property type="entry name" value="Sensor_HK_Regulatory"/>
</dbReference>
<sequence>MAIFCVISGLTALVFAILYFSLRHGIRDARRQFKDLKDLPVTNLRIHQAVPDKDLEKFLIDLNMELDEKQKLRIEYESKEHKLRQEIANISHDLRTPLTSIIGYLELMDDPDTTAGEQKHYVEIVRKRAKVLQSLITSFYDLSLIDSKDYRLNPQPLNVYEILCEVVLAFYEDFEKKEIRVHMDLQENLPLVNLDRNALVRIFTNLTQNALKYSKSCVIVSLKLTDNKVCFTFSNDTDLISIDEAPLVFDRTYVSDRARSHNNTGLGLNIAKALAQKSGGTMSSSYREGRFEIVTEFPLLSQTGGHTIL</sequence>
<dbReference type="Gene3D" id="1.10.287.130">
    <property type="match status" value="1"/>
</dbReference>
<dbReference type="Proteomes" id="UP000306509">
    <property type="component" value="Unassembled WGS sequence"/>
</dbReference>
<name>A0A4U8Q129_9FIRM</name>
<evidence type="ECO:0000256" key="6">
    <source>
        <dbReference type="SAM" id="Coils"/>
    </source>
</evidence>
<dbReference type="EMBL" id="QGQD01000107">
    <property type="protein sequence ID" value="TLC97843.1"/>
    <property type="molecule type" value="Genomic_DNA"/>
</dbReference>
<evidence type="ECO:0000256" key="1">
    <source>
        <dbReference type="ARBA" id="ARBA00000085"/>
    </source>
</evidence>
<proteinExistence type="predicted"/>
<dbReference type="Pfam" id="PF00512">
    <property type="entry name" value="HisKA"/>
    <property type="match status" value="1"/>
</dbReference>
<dbReference type="InterPro" id="IPR003661">
    <property type="entry name" value="HisK_dim/P_dom"/>
</dbReference>
<keyword evidence="6" id="KW-0175">Coiled coil</keyword>
<dbReference type="SUPFAM" id="SSF55874">
    <property type="entry name" value="ATPase domain of HSP90 chaperone/DNA topoisomerase II/histidine kinase"/>
    <property type="match status" value="1"/>
</dbReference>
<evidence type="ECO:0000256" key="2">
    <source>
        <dbReference type="ARBA" id="ARBA00012438"/>
    </source>
</evidence>
<dbReference type="InterPro" id="IPR005467">
    <property type="entry name" value="His_kinase_dom"/>
</dbReference>
<dbReference type="PANTHER" id="PTHR43711:SF1">
    <property type="entry name" value="HISTIDINE KINASE 1"/>
    <property type="match status" value="1"/>
</dbReference>